<organism evidence="2 3">
    <name type="scientific">Teratosphaeria destructans</name>
    <dbReference type="NCBI Taxonomy" id="418781"/>
    <lineage>
        <taxon>Eukaryota</taxon>
        <taxon>Fungi</taxon>
        <taxon>Dikarya</taxon>
        <taxon>Ascomycota</taxon>
        <taxon>Pezizomycotina</taxon>
        <taxon>Dothideomycetes</taxon>
        <taxon>Dothideomycetidae</taxon>
        <taxon>Mycosphaerellales</taxon>
        <taxon>Teratosphaeriaceae</taxon>
        <taxon>Teratosphaeria</taxon>
    </lineage>
</organism>
<dbReference type="OrthoDB" id="1393670at2759"/>
<accession>A0A9W7W1U4</accession>
<dbReference type="Gene3D" id="3.40.50.1820">
    <property type="entry name" value="alpha/beta hydrolase"/>
    <property type="match status" value="1"/>
</dbReference>
<dbReference type="EMBL" id="RIBY02001934">
    <property type="protein sequence ID" value="KAH9826986.1"/>
    <property type="molecule type" value="Genomic_DNA"/>
</dbReference>
<keyword evidence="2" id="KW-0378">Hydrolase</keyword>
<dbReference type="InterPro" id="IPR029058">
    <property type="entry name" value="AB_hydrolase_fold"/>
</dbReference>
<dbReference type="PANTHER" id="PTHR17630:SF44">
    <property type="entry name" value="PROTEIN AIM2"/>
    <property type="match status" value="1"/>
</dbReference>
<feature type="domain" description="Dienelactone hydrolase" evidence="1">
    <location>
        <begin position="68"/>
        <end position="281"/>
    </location>
</feature>
<evidence type="ECO:0000313" key="3">
    <source>
        <dbReference type="Proteomes" id="UP001138500"/>
    </source>
</evidence>
<comment type="caution">
    <text evidence="2">The sequence shown here is derived from an EMBL/GenBank/DDBJ whole genome shotgun (WGS) entry which is preliminary data.</text>
</comment>
<evidence type="ECO:0000313" key="2">
    <source>
        <dbReference type="EMBL" id="KAH9826986.1"/>
    </source>
</evidence>
<protein>
    <submittedName>
        <fullName evidence="2">Dienelactone hydrolase family</fullName>
    </submittedName>
</protein>
<reference evidence="2 3" key="1">
    <citation type="journal article" date="2018" name="IMA Fungus">
        <title>IMA Genome-F 10: Nine draft genome sequences of Claviceps purpurea s.lat., including C. arundinis, C. humidiphila, and C. cf. spartinae, pseudomolecules for the pitch canker pathogen Fusarium circinatum, draft genome of Davidsoniella eucalypti, Grosmannia galeiformis, Quambalaria eucalypti, and Teratosphaeria destructans.</title>
        <authorList>
            <person name="Wingfield B.D."/>
            <person name="Liu M."/>
            <person name="Nguyen H.D."/>
            <person name="Lane F.A."/>
            <person name="Morgan S.W."/>
            <person name="De Vos L."/>
            <person name="Wilken P.M."/>
            <person name="Duong T.A."/>
            <person name="Aylward J."/>
            <person name="Coetzee M.P."/>
            <person name="Dadej K."/>
            <person name="De Beer Z.W."/>
            <person name="Findlay W."/>
            <person name="Havenga M."/>
            <person name="Kolarik M."/>
            <person name="Menzies J.G."/>
            <person name="Naidoo K."/>
            <person name="Pochopski O."/>
            <person name="Shoukouhi P."/>
            <person name="Santana Q.C."/>
            <person name="Seifert K.A."/>
            <person name="Soal N."/>
            <person name="Steenkamp E.T."/>
            <person name="Tatham C.T."/>
            <person name="van der Nest M.A."/>
            <person name="Wingfield M.J."/>
        </authorList>
    </citation>
    <scope>NUCLEOTIDE SEQUENCE [LARGE SCALE GENOMIC DNA]</scope>
    <source>
        <strain evidence="2">CMW44962</strain>
    </source>
</reference>
<keyword evidence="3" id="KW-1185">Reference proteome</keyword>
<sequence length="286" mass="32079">MPIRLNTEFVRPATMAEQTNQLGYTGEVASGTRSDNPVIAKPSGDCCLQGTLHEGNPRGTKTTVAGVETYVVEPRKETANGHILLYFPDVYGFFINGFLIMDAFADAGYHVLGLDYFRGDPITKYNRQSPDFDFDHWLKEKMAFSDPAVPKWIDEVKSKYGGPGTKFACVGYCYGAPYVCDQLAAGGSCTAGAFAHPAFLKESHFYNLQKPLFLSCSEIDHTFPNEFRNRAVDIMQAEQKRFQVQLFQGVAHGFALRGNPEVPYERYTKEQSVRAIVAWFDFWLSQ</sequence>
<gene>
    <name evidence="2" type="ORF">Tdes44962_MAKER03217</name>
</gene>
<dbReference type="PANTHER" id="PTHR17630">
    <property type="entry name" value="DIENELACTONE HYDROLASE"/>
    <property type="match status" value="1"/>
</dbReference>
<evidence type="ECO:0000259" key="1">
    <source>
        <dbReference type="Pfam" id="PF01738"/>
    </source>
</evidence>
<dbReference type="SUPFAM" id="SSF53474">
    <property type="entry name" value="alpha/beta-Hydrolases"/>
    <property type="match status" value="1"/>
</dbReference>
<dbReference type="Proteomes" id="UP001138500">
    <property type="component" value="Unassembled WGS sequence"/>
</dbReference>
<reference evidence="2 3" key="2">
    <citation type="journal article" date="2021" name="Curr. Genet.">
        <title>Genetic response to nitrogen starvation in the aggressive Eucalyptus foliar pathogen Teratosphaeria destructans.</title>
        <authorList>
            <person name="Havenga M."/>
            <person name="Wingfield B.D."/>
            <person name="Wingfield M.J."/>
            <person name="Dreyer L.L."/>
            <person name="Roets F."/>
            <person name="Aylward J."/>
        </authorList>
    </citation>
    <scope>NUCLEOTIDE SEQUENCE [LARGE SCALE GENOMIC DNA]</scope>
    <source>
        <strain evidence="2">CMW44962</strain>
    </source>
</reference>
<name>A0A9W7W1U4_9PEZI</name>
<dbReference type="Pfam" id="PF01738">
    <property type="entry name" value="DLH"/>
    <property type="match status" value="1"/>
</dbReference>
<proteinExistence type="predicted"/>
<dbReference type="AlphaFoldDB" id="A0A9W7W1U4"/>
<dbReference type="GO" id="GO:0016787">
    <property type="term" value="F:hydrolase activity"/>
    <property type="evidence" value="ECO:0007669"/>
    <property type="project" value="UniProtKB-KW"/>
</dbReference>
<dbReference type="InterPro" id="IPR002925">
    <property type="entry name" value="Dienelactn_hydro"/>
</dbReference>